<proteinExistence type="predicted"/>
<evidence type="ECO:0000313" key="1">
    <source>
        <dbReference type="EMBL" id="CRZ12863.1"/>
    </source>
</evidence>
<reference evidence="1" key="1">
    <citation type="submission" date="2015-04" db="EMBL/GenBank/DDBJ databases">
        <title>The genome sequence of the plant pathogenic Rhizarian Plasmodiophora brassicae reveals insights in its biotrophic life cycle and the origin of chitin synthesis.</title>
        <authorList>
            <person name="Schwelm A."/>
            <person name="Fogelqvist J."/>
            <person name="Knaust A."/>
            <person name="Julke S."/>
            <person name="Lilja T."/>
            <person name="Dhandapani V."/>
            <person name="Bonilla-Rosso G."/>
            <person name="Karlsson M."/>
            <person name="Shevchenko A."/>
            <person name="Choi S.R."/>
            <person name="Kim H.G."/>
            <person name="Park J.Y."/>
            <person name="Lim Y.P."/>
            <person name="Ludwig-Muller J."/>
            <person name="Dixelius C."/>
        </authorList>
    </citation>
    <scope>NUCLEOTIDE SEQUENCE</scope>
    <source>
        <tissue evidence="1">Potato root galls</tissue>
    </source>
</reference>
<organism evidence="1">
    <name type="scientific">Spongospora subterranea</name>
    <dbReference type="NCBI Taxonomy" id="70186"/>
    <lineage>
        <taxon>Eukaryota</taxon>
        <taxon>Sar</taxon>
        <taxon>Rhizaria</taxon>
        <taxon>Endomyxa</taxon>
        <taxon>Phytomyxea</taxon>
        <taxon>Plasmodiophorida</taxon>
        <taxon>Plasmodiophoridae</taxon>
        <taxon>Spongospora</taxon>
    </lineage>
</organism>
<sequence length="99" mass="11458">KTRSLLHGLEVQNSSRDSKFKSYALHFCLKMKIMDLPLPQHQTPLSSPLLYSHYKLQLPTFTYPIISIPQTLSQIDQNGTFKIINYKKVPFSNKTHTPK</sequence>
<protein>
    <submittedName>
        <fullName evidence="1">Uncharacterized protein</fullName>
    </submittedName>
</protein>
<accession>A0A0H5RFR8</accession>
<dbReference type="AlphaFoldDB" id="A0A0H5RFR8"/>
<dbReference type="EMBL" id="HACM01012421">
    <property type="protein sequence ID" value="CRZ12863.1"/>
    <property type="molecule type" value="Transcribed_RNA"/>
</dbReference>
<feature type="non-terminal residue" evidence="1">
    <location>
        <position position="1"/>
    </location>
</feature>
<name>A0A0H5RFR8_9EUKA</name>